<reference evidence="1 2" key="1">
    <citation type="submission" date="2018-05" db="EMBL/GenBank/DDBJ databases">
        <title>Genomic Encyclopedia of Type Strains, Phase IV (KMG-IV): sequencing the most valuable type-strain genomes for metagenomic binning, comparative biology and taxonomic classification.</title>
        <authorList>
            <person name="Goeker M."/>
        </authorList>
    </citation>
    <scope>NUCLEOTIDE SEQUENCE [LARGE SCALE GENOMIC DNA]</scope>
    <source>
        <strain evidence="1 2">DSM 28556</strain>
    </source>
</reference>
<organism evidence="1 2">
    <name type="scientific">Pseudogracilibacillus auburnensis</name>
    <dbReference type="NCBI Taxonomy" id="1494959"/>
    <lineage>
        <taxon>Bacteria</taxon>
        <taxon>Bacillati</taxon>
        <taxon>Bacillota</taxon>
        <taxon>Bacilli</taxon>
        <taxon>Bacillales</taxon>
        <taxon>Bacillaceae</taxon>
        <taxon>Pseudogracilibacillus</taxon>
    </lineage>
</organism>
<gene>
    <name evidence="1" type="ORF">DFR56_11368</name>
</gene>
<dbReference type="Proteomes" id="UP000247978">
    <property type="component" value="Unassembled WGS sequence"/>
</dbReference>
<keyword evidence="2" id="KW-1185">Reference proteome</keyword>
<comment type="caution">
    <text evidence="1">The sequence shown here is derived from an EMBL/GenBank/DDBJ whole genome shotgun (WGS) entry which is preliminary data.</text>
</comment>
<evidence type="ECO:0000313" key="2">
    <source>
        <dbReference type="Proteomes" id="UP000247978"/>
    </source>
</evidence>
<name>A0A2V3VUT1_9BACI</name>
<evidence type="ECO:0000313" key="1">
    <source>
        <dbReference type="EMBL" id="PXW84824.1"/>
    </source>
</evidence>
<dbReference type="RefSeq" id="WP_110396502.1">
    <property type="nucleotide sequence ID" value="NZ_JBHUHB010000001.1"/>
</dbReference>
<proteinExistence type="predicted"/>
<protein>
    <submittedName>
        <fullName evidence="1">Uncharacterized protein</fullName>
    </submittedName>
</protein>
<sequence length="73" mass="8297">MYHFNHARFFYLKASLKVHDYFYRMNNQQPLRKFSATVGGFSVHDAKFGAIVGNSARPSKDSAHTAKDSARTT</sequence>
<accession>A0A2V3VUT1</accession>
<dbReference type="EMBL" id="QJJQ01000013">
    <property type="protein sequence ID" value="PXW84824.1"/>
    <property type="molecule type" value="Genomic_DNA"/>
</dbReference>
<dbReference type="AlphaFoldDB" id="A0A2V3VUT1"/>